<dbReference type="Proteomes" id="UP000759537">
    <property type="component" value="Unassembled WGS sequence"/>
</dbReference>
<evidence type="ECO:0000256" key="1">
    <source>
        <dbReference type="SAM" id="MobiDB-lite"/>
    </source>
</evidence>
<dbReference type="PANTHER" id="PTHR33973">
    <property type="entry name" value="OS07G0153300 PROTEIN"/>
    <property type="match status" value="1"/>
</dbReference>
<gene>
    <name evidence="2" type="ORF">DFH94DRAFT_706097</name>
</gene>
<feature type="region of interest" description="Disordered" evidence="1">
    <location>
        <begin position="366"/>
        <end position="388"/>
    </location>
</feature>
<feature type="region of interest" description="Disordered" evidence="1">
    <location>
        <begin position="312"/>
        <end position="332"/>
    </location>
</feature>
<reference evidence="2" key="2">
    <citation type="journal article" date="2020" name="Nat. Commun.">
        <title>Large-scale genome sequencing of mycorrhizal fungi provides insights into the early evolution of symbiotic traits.</title>
        <authorList>
            <person name="Miyauchi S."/>
            <person name="Kiss E."/>
            <person name="Kuo A."/>
            <person name="Drula E."/>
            <person name="Kohler A."/>
            <person name="Sanchez-Garcia M."/>
            <person name="Morin E."/>
            <person name="Andreopoulos B."/>
            <person name="Barry K.W."/>
            <person name="Bonito G."/>
            <person name="Buee M."/>
            <person name="Carver A."/>
            <person name="Chen C."/>
            <person name="Cichocki N."/>
            <person name="Clum A."/>
            <person name="Culley D."/>
            <person name="Crous P.W."/>
            <person name="Fauchery L."/>
            <person name="Girlanda M."/>
            <person name="Hayes R.D."/>
            <person name="Keri Z."/>
            <person name="LaButti K."/>
            <person name="Lipzen A."/>
            <person name="Lombard V."/>
            <person name="Magnuson J."/>
            <person name="Maillard F."/>
            <person name="Murat C."/>
            <person name="Nolan M."/>
            <person name="Ohm R.A."/>
            <person name="Pangilinan J."/>
            <person name="Pereira M.F."/>
            <person name="Perotto S."/>
            <person name="Peter M."/>
            <person name="Pfister S."/>
            <person name="Riley R."/>
            <person name="Sitrit Y."/>
            <person name="Stielow J.B."/>
            <person name="Szollosi G."/>
            <person name="Zifcakova L."/>
            <person name="Stursova M."/>
            <person name="Spatafora J.W."/>
            <person name="Tedersoo L."/>
            <person name="Vaario L.M."/>
            <person name="Yamada A."/>
            <person name="Yan M."/>
            <person name="Wang P."/>
            <person name="Xu J."/>
            <person name="Bruns T."/>
            <person name="Baldrian P."/>
            <person name="Vilgalys R."/>
            <person name="Dunand C."/>
            <person name="Henrissat B."/>
            <person name="Grigoriev I.V."/>
            <person name="Hibbett D."/>
            <person name="Nagy L.G."/>
            <person name="Martin F.M."/>
        </authorList>
    </citation>
    <scope>NUCLEOTIDE SEQUENCE</scope>
    <source>
        <strain evidence="2">Prilba</strain>
    </source>
</reference>
<dbReference type="InterPro" id="IPR010775">
    <property type="entry name" value="DUF1365"/>
</dbReference>
<dbReference type="Pfam" id="PF07103">
    <property type="entry name" value="DUF1365"/>
    <property type="match status" value="1"/>
</dbReference>
<accession>A0A9P5TEM1</accession>
<dbReference type="EMBL" id="WHVB01000001">
    <property type="protein sequence ID" value="KAF8487416.1"/>
    <property type="molecule type" value="Genomic_DNA"/>
</dbReference>
<protein>
    <submittedName>
        <fullName evidence="2">Uncharacterized protein</fullName>
    </submittedName>
</protein>
<dbReference type="AlphaFoldDB" id="A0A9P5TEM1"/>
<dbReference type="OrthoDB" id="3340520at2759"/>
<proteinExistence type="predicted"/>
<keyword evidence="3" id="KW-1185">Reference proteome</keyword>
<evidence type="ECO:0000313" key="2">
    <source>
        <dbReference type="EMBL" id="KAF8487416.1"/>
    </source>
</evidence>
<sequence length="534" mass="58904">MQFTLLDGFVSLSCLGLSYVIYSFSCESSPYNARTFPQAYILRSITSHARFLPVDSRHAFTYPVLSLLLPLSALEPGKLSLLNGFLFSFGGIHGRILGLRSAGYLYDDGGKEPSIRKKLVEALGKFGIGLSGDQLDDAWILTMPSYCGFEGINPLTVYFCYRKDCPELWIVVLEIHNTFGERHVHILEVGKNEEPPDANFDHQWSFQRAFHVSPFNDRLGTYTVSVRAPLLHGDCGIALPLIRIRLHSPAGPLKFSASLRARHAAPFKATTVLAALMTHPFILFLTLPRILYHAAVLHYRRRLNVYKRPEPKPVRWSTAPSSTPALTKGGGIGWQHPTLLERAAQRTVSTFLARRADALGVHITLQPGDPSAQTQRFDAHHGGADGTTKGKARELVISYLSPRFFTLLVLAGDAPTALRRGRGTAGEVREFVVSDEALFCEIFDAGAIAEGGTTWSARLIRLLLPRSGAGGDEKGNELEQQHSHPLVPRGHVGQAGFVVLLGALVAIEWEEEMLWRVAHVRWAASDSMQSVDLL</sequence>
<reference evidence="2" key="1">
    <citation type="submission" date="2019-10" db="EMBL/GenBank/DDBJ databases">
        <authorList>
            <consortium name="DOE Joint Genome Institute"/>
            <person name="Kuo A."/>
            <person name="Miyauchi S."/>
            <person name="Kiss E."/>
            <person name="Drula E."/>
            <person name="Kohler A."/>
            <person name="Sanchez-Garcia M."/>
            <person name="Andreopoulos B."/>
            <person name="Barry K.W."/>
            <person name="Bonito G."/>
            <person name="Buee M."/>
            <person name="Carver A."/>
            <person name="Chen C."/>
            <person name="Cichocki N."/>
            <person name="Clum A."/>
            <person name="Culley D."/>
            <person name="Crous P.W."/>
            <person name="Fauchery L."/>
            <person name="Girlanda M."/>
            <person name="Hayes R."/>
            <person name="Keri Z."/>
            <person name="LaButti K."/>
            <person name="Lipzen A."/>
            <person name="Lombard V."/>
            <person name="Magnuson J."/>
            <person name="Maillard F."/>
            <person name="Morin E."/>
            <person name="Murat C."/>
            <person name="Nolan M."/>
            <person name="Ohm R."/>
            <person name="Pangilinan J."/>
            <person name="Pereira M."/>
            <person name="Perotto S."/>
            <person name="Peter M."/>
            <person name="Riley R."/>
            <person name="Sitrit Y."/>
            <person name="Stielow B."/>
            <person name="Szollosi G."/>
            <person name="Zifcakova L."/>
            <person name="Stursova M."/>
            <person name="Spatafora J.W."/>
            <person name="Tedersoo L."/>
            <person name="Vaario L.-M."/>
            <person name="Yamada A."/>
            <person name="Yan M."/>
            <person name="Wang P."/>
            <person name="Xu J."/>
            <person name="Bruns T."/>
            <person name="Baldrian P."/>
            <person name="Vilgalys R."/>
            <person name="Henrissat B."/>
            <person name="Grigoriev I.V."/>
            <person name="Hibbett D."/>
            <person name="Nagy L.G."/>
            <person name="Martin F.M."/>
        </authorList>
    </citation>
    <scope>NUCLEOTIDE SEQUENCE</scope>
    <source>
        <strain evidence="2">Prilba</strain>
    </source>
</reference>
<evidence type="ECO:0000313" key="3">
    <source>
        <dbReference type="Proteomes" id="UP000759537"/>
    </source>
</evidence>
<name>A0A9P5TEM1_9AGAM</name>
<dbReference type="PANTHER" id="PTHR33973:SF4">
    <property type="entry name" value="OS07G0153300 PROTEIN"/>
    <property type="match status" value="1"/>
</dbReference>
<organism evidence="2 3">
    <name type="scientific">Russula ochroleuca</name>
    <dbReference type="NCBI Taxonomy" id="152965"/>
    <lineage>
        <taxon>Eukaryota</taxon>
        <taxon>Fungi</taxon>
        <taxon>Dikarya</taxon>
        <taxon>Basidiomycota</taxon>
        <taxon>Agaricomycotina</taxon>
        <taxon>Agaricomycetes</taxon>
        <taxon>Russulales</taxon>
        <taxon>Russulaceae</taxon>
        <taxon>Russula</taxon>
    </lineage>
</organism>
<comment type="caution">
    <text evidence="2">The sequence shown here is derived from an EMBL/GenBank/DDBJ whole genome shotgun (WGS) entry which is preliminary data.</text>
</comment>